<feature type="region of interest" description="Disordered" evidence="1">
    <location>
        <begin position="169"/>
        <end position="197"/>
    </location>
</feature>
<dbReference type="EMBL" id="HBIV01048144">
    <property type="protein sequence ID" value="CAE0681671.1"/>
    <property type="molecule type" value="Transcribed_RNA"/>
</dbReference>
<feature type="compositionally biased region" description="Low complexity" evidence="1">
    <location>
        <begin position="169"/>
        <end position="189"/>
    </location>
</feature>
<dbReference type="InterPro" id="IPR012674">
    <property type="entry name" value="Calycin"/>
</dbReference>
<name>A0A7S4E0A1_9EUKA</name>
<evidence type="ECO:0000256" key="1">
    <source>
        <dbReference type="SAM" id="MobiDB-lite"/>
    </source>
</evidence>
<organism evidence="2">
    <name type="scientific">Lotharella globosa</name>
    <dbReference type="NCBI Taxonomy" id="91324"/>
    <lineage>
        <taxon>Eukaryota</taxon>
        <taxon>Sar</taxon>
        <taxon>Rhizaria</taxon>
        <taxon>Cercozoa</taxon>
        <taxon>Chlorarachniophyceae</taxon>
        <taxon>Lotharella</taxon>
    </lineage>
</organism>
<dbReference type="SUPFAM" id="SSF50814">
    <property type="entry name" value="Lipocalins"/>
    <property type="match status" value="1"/>
</dbReference>
<proteinExistence type="predicted"/>
<dbReference type="Gene3D" id="2.40.128.20">
    <property type="match status" value="1"/>
</dbReference>
<sequence>MASVVPGADFNGVWTSVRSEKLAEFLISQGMDEKVAKLAATKEVTQEITQDGKMFTVKTGSHTKSYVIGGRLCSDDDFVCYVCMGVGACSVRLHCTEYNPQHSGNLKEVFGNMMLWEGSELVSKPFYMNTSEGAVETRRCIVNGEMVMKMRNEKGETTRYFKRVQTAVQPVTKPATTTQPVQPATTAKPSKSDTKKT</sequence>
<protein>
    <submittedName>
        <fullName evidence="2">Uncharacterized protein</fullName>
    </submittedName>
</protein>
<dbReference type="AlphaFoldDB" id="A0A7S4E0A1"/>
<accession>A0A7S4E0A1</accession>
<evidence type="ECO:0000313" key="2">
    <source>
        <dbReference type="EMBL" id="CAE0681671.1"/>
    </source>
</evidence>
<reference evidence="2" key="1">
    <citation type="submission" date="2021-01" db="EMBL/GenBank/DDBJ databases">
        <authorList>
            <person name="Corre E."/>
            <person name="Pelletier E."/>
            <person name="Niang G."/>
            <person name="Scheremetjew M."/>
            <person name="Finn R."/>
            <person name="Kale V."/>
            <person name="Holt S."/>
            <person name="Cochrane G."/>
            <person name="Meng A."/>
            <person name="Brown T."/>
            <person name="Cohen L."/>
        </authorList>
    </citation>
    <scope>NUCLEOTIDE SEQUENCE</scope>
    <source>
        <strain evidence="2">CCCM811</strain>
    </source>
</reference>
<gene>
    <name evidence="2" type="ORF">LGLO00237_LOCUS33458</name>
</gene>